<proteinExistence type="predicted"/>
<dbReference type="RefSeq" id="WP_087133620.1">
    <property type="nucleotide sequence ID" value="NZ_FUKP01000019.1"/>
</dbReference>
<dbReference type="InterPro" id="IPR006179">
    <property type="entry name" value="5_nucleotidase/apyrase"/>
</dbReference>
<dbReference type="Gene3D" id="3.90.780.10">
    <property type="entry name" value="5'-Nucleotidase, C-terminal domain"/>
    <property type="match status" value="1"/>
</dbReference>
<feature type="domain" description="Calcineurin-like phosphoesterase" evidence="4">
    <location>
        <begin position="41"/>
        <end position="263"/>
    </location>
</feature>
<dbReference type="GO" id="GO:0009166">
    <property type="term" value="P:nucleotide catabolic process"/>
    <property type="evidence" value="ECO:0007669"/>
    <property type="project" value="InterPro"/>
</dbReference>
<accession>A0A1R4ILD0</accession>
<dbReference type="PANTHER" id="PTHR11575">
    <property type="entry name" value="5'-NUCLEOTIDASE-RELATED"/>
    <property type="match status" value="1"/>
</dbReference>
<evidence type="ECO:0000256" key="2">
    <source>
        <dbReference type="SAM" id="MobiDB-lite"/>
    </source>
</evidence>
<keyword evidence="1 3" id="KW-0732">Signal</keyword>
<dbReference type="EMBL" id="FUKP01000019">
    <property type="protein sequence ID" value="SJN20712.1"/>
    <property type="molecule type" value="Genomic_DNA"/>
</dbReference>
<reference evidence="6 7" key="1">
    <citation type="submission" date="2017-02" db="EMBL/GenBank/DDBJ databases">
        <authorList>
            <person name="Peterson S.W."/>
        </authorList>
    </citation>
    <scope>NUCLEOTIDE SEQUENCE [LARGE SCALE GENOMIC DNA]</scope>
    <source>
        <strain evidence="6 7">2B3F</strain>
    </source>
</reference>
<evidence type="ECO:0000259" key="5">
    <source>
        <dbReference type="Pfam" id="PF02872"/>
    </source>
</evidence>
<feature type="compositionally biased region" description="Basic and acidic residues" evidence="2">
    <location>
        <begin position="743"/>
        <end position="766"/>
    </location>
</feature>
<protein>
    <submittedName>
        <fullName evidence="6">5'-nucleotidase</fullName>
        <ecNumber evidence="6">3.1.3.5</ecNumber>
    </submittedName>
</protein>
<dbReference type="InterPro" id="IPR036907">
    <property type="entry name" value="5'-Nucleotdase_C_sf"/>
</dbReference>
<dbReference type="InterPro" id="IPR029052">
    <property type="entry name" value="Metallo-depent_PP-like"/>
</dbReference>
<evidence type="ECO:0000259" key="4">
    <source>
        <dbReference type="Pfam" id="PF00149"/>
    </source>
</evidence>
<dbReference type="Pfam" id="PF02872">
    <property type="entry name" value="5_nucleotid_C"/>
    <property type="match status" value="1"/>
</dbReference>
<feature type="signal peptide" evidence="3">
    <location>
        <begin position="1"/>
        <end position="30"/>
    </location>
</feature>
<dbReference type="InterPro" id="IPR008334">
    <property type="entry name" value="5'-Nucleotdase_C"/>
</dbReference>
<dbReference type="Gene3D" id="3.60.21.10">
    <property type="match status" value="1"/>
</dbReference>
<dbReference type="PANTHER" id="PTHR11575:SF24">
    <property type="entry name" value="5'-NUCLEOTIDASE"/>
    <property type="match status" value="1"/>
</dbReference>
<dbReference type="EC" id="3.1.3.5" evidence="6"/>
<evidence type="ECO:0000313" key="7">
    <source>
        <dbReference type="Proteomes" id="UP000196230"/>
    </source>
</evidence>
<gene>
    <name evidence="6" type="ORF">FM125_03225</name>
</gene>
<keyword evidence="6" id="KW-0378">Hydrolase</keyword>
<dbReference type="SUPFAM" id="SSF56300">
    <property type="entry name" value="Metallo-dependent phosphatases"/>
    <property type="match status" value="1"/>
</dbReference>
<organism evidence="6 7">
    <name type="scientific">Micrococcus lylae</name>
    <dbReference type="NCBI Taxonomy" id="1273"/>
    <lineage>
        <taxon>Bacteria</taxon>
        <taxon>Bacillati</taxon>
        <taxon>Actinomycetota</taxon>
        <taxon>Actinomycetes</taxon>
        <taxon>Micrococcales</taxon>
        <taxon>Micrococcaceae</taxon>
        <taxon>Micrococcus</taxon>
    </lineage>
</organism>
<feature type="chain" id="PRO_5012932850" evidence="3">
    <location>
        <begin position="31"/>
        <end position="802"/>
    </location>
</feature>
<evidence type="ECO:0000256" key="1">
    <source>
        <dbReference type="ARBA" id="ARBA00022729"/>
    </source>
</evidence>
<dbReference type="AlphaFoldDB" id="A0A1R4ILD0"/>
<dbReference type="GO" id="GO:0030288">
    <property type="term" value="C:outer membrane-bounded periplasmic space"/>
    <property type="evidence" value="ECO:0007669"/>
    <property type="project" value="TreeGrafter"/>
</dbReference>
<dbReference type="Proteomes" id="UP000196230">
    <property type="component" value="Unassembled WGS sequence"/>
</dbReference>
<evidence type="ECO:0000256" key="3">
    <source>
        <dbReference type="SAM" id="SignalP"/>
    </source>
</evidence>
<dbReference type="SUPFAM" id="SSF55816">
    <property type="entry name" value="5'-nucleotidase (syn. UDP-sugar hydrolase), C-terminal domain"/>
    <property type="match status" value="1"/>
</dbReference>
<dbReference type="Pfam" id="PF00149">
    <property type="entry name" value="Metallophos"/>
    <property type="match status" value="1"/>
</dbReference>
<feature type="region of interest" description="Disordered" evidence="2">
    <location>
        <begin position="686"/>
        <end position="774"/>
    </location>
</feature>
<evidence type="ECO:0000313" key="6">
    <source>
        <dbReference type="EMBL" id="SJN20712.1"/>
    </source>
</evidence>
<feature type="domain" description="5'-Nucleotidase C-terminal" evidence="5">
    <location>
        <begin position="375"/>
        <end position="525"/>
    </location>
</feature>
<dbReference type="GO" id="GO:0008253">
    <property type="term" value="F:5'-nucleotidase activity"/>
    <property type="evidence" value="ECO:0007669"/>
    <property type="project" value="UniProtKB-EC"/>
</dbReference>
<sequence length="802" mass="83427">MSYFFRRRAVATAACATLVLAPASAVPALAVETSEDSKTISILSFNDFHGALSPEFSGTQFADTVEDYRRAFEAQHGADSTLLTSAGDLIGASASVSNVQQDLPTIDVMNALGLDVLTAGNHEFDKGLDDLTGRVAERAQFPVIAANFVDPQTKEPVLTSHQVFDVNGVRVAVIGAVPNDLYSTTTAAGLKGMEVLDLVQAVNSVADELAANDAADVIVASYHDGANGSGSLADEMASSAKFRSMVQETSANVDMVFNGHSHQLYSYETDVDGVRRPVMQTGSSGSHLAAVELTYDPATDSVTDVTQQLIERSTQDPAEAAAESPVTAEVYAIEQDAVAVFEEKHSTVIADLDGSLTTDYADVLASGGTWRAGGSRTAETTLGNWVADGLKSAVAAAGPEVDLGVTNPGGLRSEIIEDMFTNSGDFGPKPSDLVGKLTLGEILDVAPFGNTLVYFDIPGSSIRKALEENWRDDEKMFNLGWSENLTWTYDESRPQGEKVTGVWIDGVALDDDQMYTVATLSFLADDSWVASGDPSQAPDGYTAFAEGRENFHNIGLVDAAALQEYAEAQAAEDGAVRPDYAKKGVSVTDAPATVAAGEEISLTLADLMIDSDGAPTATSVDVSFQPTGGEPIELGTVDADASGDTAALTGITAPDTAGAGELVMSVTYANGTVTEVRHALEVTAAEGEEPGEGEQPGEPGTPADPEDPADPTDPEHPGEGQEPGEPGTPADPEQPGEGADPADPEHPGQGEEPGKGHGADEGEHTKPSKVQTGGEATWSLAGLGALGAAALLMVRRRFTAAR</sequence>
<dbReference type="InterPro" id="IPR004843">
    <property type="entry name" value="Calcineurin-like_PHP"/>
</dbReference>
<name>A0A1R4ILD0_9MICC</name>
<dbReference type="PRINTS" id="PR01607">
    <property type="entry name" value="APYRASEFAMLY"/>
</dbReference>